<dbReference type="Gene3D" id="3.30.70.1150">
    <property type="entry name" value="ACT-like. Chain A, domain 2"/>
    <property type="match status" value="1"/>
</dbReference>
<feature type="binding site" evidence="8">
    <location>
        <position position="77"/>
    </location>
    <ligand>
        <name>Ni(2+)</name>
        <dbReference type="ChEBI" id="CHEBI:49786"/>
    </ligand>
</feature>
<organism evidence="11 12">
    <name type="scientific">Variibacter gotjawalensis</name>
    <dbReference type="NCBI Taxonomy" id="1333996"/>
    <lineage>
        <taxon>Bacteria</taxon>
        <taxon>Pseudomonadati</taxon>
        <taxon>Pseudomonadota</taxon>
        <taxon>Alphaproteobacteria</taxon>
        <taxon>Hyphomicrobiales</taxon>
        <taxon>Nitrobacteraceae</taxon>
        <taxon>Variibacter</taxon>
    </lineage>
</organism>
<dbReference type="Gene3D" id="1.10.1220.10">
    <property type="entry name" value="Met repressor-like"/>
    <property type="match status" value="1"/>
</dbReference>
<keyword evidence="4 8" id="KW-0805">Transcription regulation</keyword>
<dbReference type="InterPro" id="IPR050192">
    <property type="entry name" value="CopG/NikR_regulator"/>
</dbReference>
<dbReference type="AlphaFoldDB" id="A0A0S3PRM7"/>
<evidence type="ECO:0000256" key="5">
    <source>
        <dbReference type="ARBA" id="ARBA00023125"/>
    </source>
</evidence>
<dbReference type="SUPFAM" id="SSF47598">
    <property type="entry name" value="Ribbon-helix-helix"/>
    <property type="match status" value="1"/>
</dbReference>
<comment type="similarity">
    <text evidence="1 8">Belongs to the transcriptional regulatory CopG/NikR family.</text>
</comment>
<dbReference type="SUPFAM" id="SSF55021">
    <property type="entry name" value="ACT-like"/>
    <property type="match status" value="1"/>
</dbReference>
<accession>A0A0S3PRM7</accession>
<dbReference type="OrthoDB" id="9806294at2"/>
<dbReference type="InterPro" id="IPR013321">
    <property type="entry name" value="Arc_rbn_hlx_hlx"/>
</dbReference>
<dbReference type="RefSeq" id="WP_096358676.1">
    <property type="nucleotide sequence ID" value="NZ_AP014946.1"/>
</dbReference>
<keyword evidence="6 8" id="KW-0804">Transcription</keyword>
<dbReference type="Pfam" id="PF01402">
    <property type="entry name" value="RHH_1"/>
    <property type="match status" value="1"/>
</dbReference>
<dbReference type="GO" id="GO:0016151">
    <property type="term" value="F:nickel cation binding"/>
    <property type="evidence" value="ECO:0007669"/>
    <property type="project" value="UniProtKB-UniRule"/>
</dbReference>
<keyword evidence="2 8" id="KW-0533">Nickel</keyword>
<feature type="binding site" evidence="8">
    <location>
        <position position="88"/>
    </location>
    <ligand>
        <name>Ni(2+)</name>
        <dbReference type="ChEBI" id="CHEBI:49786"/>
    </ligand>
</feature>
<evidence type="ECO:0000256" key="6">
    <source>
        <dbReference type="ARBA" id="ARBA00023163"/>
    </source>
</evidence>
<protein>
    <recommendedName>
        <fullName evidence="8">Putative nickel-responsive regulator</fullName>
    </recommendedName>
</protein>
<evidence type="ECO:0000256" key="7">
    <source>
        <dbReference type="ARBA" id="ARBA00024723"/>
    </source>
</evidence>
<dbReference type="NCBIfam" id="NF003381">
    <property type="entry name" value="PRK04460.1"/>
    <property type="match status" value="1"/>
</dbReference>
<dbReference type="InterPro" id="IPR014160">
    <property type="entry name" value="Nickel_NikR_proteobac"/>
</dbReference>
<evidence type="ECO:0000256" key="3">
    <source>
        <dbReference type="ARBA" id="ARBA00022723"/>
    </source>
</evidence>
<dbReference type="Pfam" id="PF08753">
    <property type="entry name" value="NikR_C"/>
    <property type="match status" value="1"/>
</dbReference>
<dbReference type="InterPro" id="IPR014864">
    <property type="entry name" value="TF_NikR_Ni-bd_C"/>
</dbReference>
<dbReference type="GO" id="GO:0003677">
    <property type="term" value="F:DNA binding"/>
    <property type="evidence" value="ECO:0007669"/>
    <property type="project" value="UniProtKB-KW"/>
</dbReference>
<dbReference type="NCBIfam" id="TIGR02793">
    <property type="entry name" value="nikR"/>
    <property type="match status" value="1"/>
</dbReference>
<dbReference type="InterPro" id="IPR010985">
    <property type="entry name" value="Ribbon_hlx_hlx"/>
</dbReference>
<dbReference type="PANTHER" id="PTHR34719">
    <property type="entry name" value="NICKEL-RESPONSIVE REGULATOR"/>
    <property type="match status" value="1"/>
</dbReference>
<feature type="domain" description="Ribbon-helix-helix protein CopG" evidence="9">
    <location>
        <begin position="2"/>
        <end position="42"/>
    </location>
</feature>
<evidence type="ECO:0000259" key="9">
    <source>
        <dbReference type="Pfam" id="PF01402"/>
    </source>
</evidence>
<gene>
    <name evidence="11" type="primary">nikR</name>
    <name evidence="11" type="ORF">GJW-30_1_01141</name>
</gene>
<dbReference type="InterPro" id="IPR045865">
    <property type="entry name" value="ACT-like_dom_sf"/>
</dbReference>
<reference evidence="11 12" key="1">
    <citation type="submission" date="2015-08" db="EMBL/GenBank/DDBJ databases">
        <title>Investigation of the bacterial diversity of lava forest soil.</title>
        <authorList>
            <person name="Lee J.S."/>
        </authorList>
    </citation>
    <scope>NUCLEOTIDE SEQUENCE [LARGE SCALE GENOMIC DNA]</scope>
    <source>
        <strain evidence="11 12">GJW-30</strain>
    </source>
</reference>
<keyword evidence="3 8" id="KW-0479">Metal-binding</keyword>
<dbReference type="GO" id="GO:0010045">
    <property type="term" value="P:response to nickel cation"/>
    <property type="evidence" value="ECO:0007669"/>
    <property type="project" value="InterPro"/>
</dbReference>
<dbReference type="HAMAP" id="MF_00476">
    <property type="entry name" value="NikR"/>
    <property type="match status" value="1"/>
</dbReference>
<keyword evidence="12" id="KW-1185">Reference proteome</keyword>
<dbReference type="GO" id="GO:0003700">
    <property type="term" value="F:DNA-binding transcription factor activity"/>
    <property type="evidence" value="ECO:0007669"/>
    <property type="project" value="UniProtKB-UniRule"/>
</dbReference>
<dbReference type="EMBL" id="AP014946">
    <property type="protein sequence ID" value="BAT58615.1"/>
    <property type="molecule type" value="Genomic_DNA"/>
</dbReference>
<dbReference type="CDD" id="cd22231">
    <property type="entry name" value="RHH_NikR_HicB-like"/>
    <property type="match status" value="1"/>
</dbReference>
<keyword evidence="5 8" id="KW-0238">DNA-binding</keyword>
<evidence type="ECO:0000313" key="11">
    <source>
        <dbReference type="EMBL" id="BAT58615.1"/>
    </source>
</evidence>
<comment type="function">
    <text evidence="7">Transcriptional repressor of the nikABCDE operon. Is active in the presence of excessive concentrations of intracellular nickel.</text>
</comment>
<feature type="binding site" evidence="8">
    <location>
        <position position="96"/>
    </location>
    <ligand>
        <name>Ni(2+)</name>
        <dbReference type="ChEBI" id="CHEBI:49786"/>
    </ligand>
</feature>
<evidence type="ECO:0000256" key="4">
    <source>
        <dbReference type="ARBA" id="ARBA00023015"/>
    </source>
</evidence>
<dbReference type="KEGG" id="vgo:GJW-30_1_01141"/>
<sequence length="134" mass="15099">MHRVTITIDEDLAKEIDAFVADRQYANRSEAMRDLARAGLKQAQPSLTGKTQCVATLAYTYDHHARDLPQRIVQTFHDHHDIAQATLHVHLDHHTCLEVAVLRGKATDVQSAADKIIAERGVRYGTLMMFPKTQ</sequence>
<comment type="cofactor">
    <cofactor evidence="8">
        <name>Ni(2+)</name>
        <dbReference type="ChEBI" id="CHEBI:49786"/>
    </cofactor>
    <text evidence="8">Binds 1 nickel ion per subunit.</text>
</comment>
<dbReference type="InterPro" id="IPR002145">
    <property type="entry name" value="CopG"/>
</dbReference>
<name>A0A0S3PRM7_9BRAD</name>
<evidence type="ECO:0000259" key="10">
    <source>
        <dbReference type="Pfam" id="PF08753"/>
    </source>
</evidence>
<comment type="function">
    <text evidence="8">Transcriptional regulator.</text>
</comment>
<dbReference type="NCBIfam" id="NF002815">
    <property type="entry name" value="PRK02967.1"/>
    <property type="match status" value="1"/>
</dbReference>
<evidence type="ECO:0000256" key="8">
    <source>
        <dbReference type="HAMAP-Rule" id="MF_00476"/>
    </source>
</evidence>
<dbReference type="InterPro" id="IPR022988">
    <property type="entry name" value="Ni_resp_reg_NikR"/>
</dbReference>
<feature type="binding site" evidence="8">
    <location>
        <position position="90"/>
    </location>
    <ligand>
        <name>Ni(2+)</name>
        <dbReference type="ChEBI" id="CHEBI:49786"/>
    </ligand>
</feature>
<proteinExistence type="inferred from homology"/>
<dbReference type="Proteomes" id="UP000236884">
    <property type="component" value="Chromosome"/>
</dbReference>
<dbReference type="InterPro" id="IPR027271">
    <property type="entry name" value="Acetolactate_synth/TF_NikR_C"/>
</dbReference>
<evidence type="ECO:0000256" key="2">
    <source>
        <dbReference type="ARBA" id="ARBA00022596"/>
    </source>
</evidence>
<evidence type="ECO:0000256" key="1">
    <source>
        <dbReference type="ARBA" id="ARBA00008478"/>
    </source>
</evidence>
<feature type="domain" description="Transcription factor NikR nickel binding C-terminal" evidence="10">
    <location>
        <begin position="54"/>
        <end position="129"/>
    </location>
</feature>
<dbReference type="PANTHER" id="PTHR34719:SF2">
    <property type="entry name" value="NICKEL-RESPONSIVE REGULATOR"/>
    <property type="match status" value="1"/>
</dbReference>
<evidence type="ECO:0000313" key="12">
    <source>
        <dbReference type="Proteomes" id="UP000236884"/>
    </source>
</evidence>